<dbReference type="InterPro" id="IPR013984">
    <property type="entry name" value="Ald_Fedxn_OxRdtase_dom2"/>
</dbReference>
<keyword evidence="6" id="KW-0408">Iron</keyword>
<organism evidence="10 11">
    <name type="scientific">Syntrophobacter fumaroxidans (strain DSM 10017 / MPOB)</name>
    <dbReference type="NCBI Taxonomy" id="335543"/>
    <lineage>
        <taxon>Bacteria</taxon>
        <taxon>Pseudomonadati</taxon>
        <taxon>Thermodesulfobacteriota</taxon>
        <taxon>Syntrophobacteria</taxon>
        <taxon>Syntrophobacterales</taxon>
        <taxon>Syntrophobacteraceae</taxon>
        <taxon>Syntrophobacter</taxon>
    </lineage>
</organism>
<evidence type="ECO:0000256" key="8">
    <source>
        <dbReference type="ARBA" id="ARBA00049934"/>
    </source>
</evidence>
<dbReference type="KEGG" id="sfu:Sfum_2287"/>
<evidence type="ECO:0000256" key="4">
    <source>
        <dbReference type="ARBA" id="ARBA00022723"/>
    </source>
</evidence>
<dbReference type="EMBL" id="CP000478">
    <property type="protein sequence ID" value="ABK17969.1"/>
    <property type="molecule type" value="Genomic_DNA"/>
</dbReference>
<dbReference type="Gene3D" id="1.10.569.10">
    <property type="entry name" value="Aldehyde Ferredoxin Oxidoreductase Protein, subunit A, domain 2"/>
    <property type="match status" value="1"/>
</dbReference>
<dbReference type="GO" id="GO:0051539">
    <property type="term" value="F:4 iron, 4 sulfur cluster binding"/>
    <property type="evidence" value="ECO:0007669"/>
    <property type="project" value="UniProtKB-KW"/>
</dbReference>
<dbReference type="OrthoDB" id="9763894at2"/>
<keyword evidence="5 10" id="KW-0560">Oxidoreductase</keyword>
<dbReference type="InterPro" id="IPR036503">
    <property type="entry name" value="Ald_Fedxn_OxRdtase_N_sf"/>
</dbReference>
<evidence type="ECO:0000256" key="2">
    <source>
        <dbReference type="ARBA" id="ARBA00011032"/>
    </source>
</evidence>
<comment type="cofactor">
    <cofactor evidence="1">
        <name>[4Fe-4S] cluster</name>
        <dbReference type="ChEBI" id="CHEBI:49883"/>
    </cofactor>
</comment>
<dbReference type="HOGENOM" id="CLU_020364_1_0_7"/>
<comment type="cofactor">
    <cofactor evidence="8">
        <name>tungstopterin</name>
        <dbReference type="ChEBI" id="CHEBI:30402"/>
    </cofactor>
</comment>
<dbReference type="Gene3D" id="3.60.9.10">
    <property type="entry name" value="Aldehyde ferredoxin oxidoreductase, N-terminal domain"/>
    <property type="match status" value="1"/>
</dbReference>
<dbReference type="InterPro" id="IPR051919">
    <property type="entry name" value="W-dependent_AOR"/>
</dbReference>
<keyword evidence="7" id="KW-0411">Iron-sulfur</keyword>
<name>A0LKL7_SYNFM</name>
<dbReference type="SUPFAM" id="SSF48310">
    <property type="entry name" value="Aldehyde ferredoxin oxidoreductase, C-terminal domains"/>
    <property type="match status" value="1"/>
</dbReference>
<feature type="domain" description="Aldehyde ferredoxin oxidoreductase N-terminal" evidence="9">
    <location>
        <begin position="4"/>
        <end position="206"/>
    </location>
</feature>
<protein>
    <submittedName>
        <fullName evidence="10">Aldehyde ferredoxin oxidoreductase</fullName>
        <ecNumber evidence="10">1.2.7.5</ecNumber>
    </submittedName>
</protein>
<keyword evidence="4" id="KW-0479">Metal-binding</keyword>
<evidence type="ECO:0000256" key="1">
    <source>
        <dbReference type="ARBA" id="ARBA00001966"/>
    </source>
</evidence>
<dbReference type="STRING" id="335543.Sfum_2287"/>
<evidence type="ECO:0000256" key="6">
    <source>
        <dbReference type="ARBA" id="ARBA00023004"/>
    </source>
</evidence>
<accession>A0LKL7</accession>
<reference evidence="10 11" key="1">
    <citation type="submission" date="2006-10" db="EMBL/GenBank/DDBJ databases">
        <title>Complete sequence of Syntrophobacter fumaroxidans MPOB.</title>
        <authorList>
            <consortium name="US DOE Joint Genome Institute"/>
            <person name="Copeland A."/>
            <person name="Lucas S."/>
            <person name="Lapidus A."/>
            <person name="Barry K."/>
            <person name="Detter J.C."/>
            <person name="Glavina del Rio T."/>
            <person name="Hammon N."/>
            <person name="Israni S."/>
            <person name="Pitluck S."/>
            <person name="Goltsman E.G."/>
            <person name="Martinez M."/>
            <person name="Schmutz J."/>
            <person name="Larimer F."/>
            <person name="Land M."/>
            <person name="Hauser L."/>
            <person name="Kyrpides N."/>
            <person name="Kim E."/>
            <person name="Boone D.R."/>
            <person name="Brockman F."/>
            <person name="Culley D."/>
            <person name="Ferry J."/>
            <person name="Gunsalus R."/>
            <person name="McInerney M.J."/>
            <person name="Morrison M."/>
            <person name="Plugge C."/>
            <person name="Rohlin L."/>
            <person name="Scholten J."/>
            <person name="Sieber J."/>
            <person name="Stams A.J.M."/>
            <person name="Worm P."/>
            <person name="Henstra A.M."/>
            <person name="Richardson P."/>
        </authorList>
    </citation>
    <scope>NUCLEOTIDE SEQUENCE [LARGE SCALE GENOMIC DNA]</scope>
    <source>
        <strain evidence="11">DSM 10017 / MPOB</strain>
    </source>
</reference>
<sequence length="609" mass="66223">MNGWMGKILRVDLTRGEVRDEALEARIAKDYIGGRGLGIETLLREVDPKCDPLSPENKLVMANGPLTGTKAPTGARYMVMTKSPLTGSVTCSNSGGYFPAELKKAGVDMIVFEGRASEPVYLYIEGERAELRSAAHLWGRTTHETDAAIRRETVRGTRVACIGPAGERGVLFASIMNDRDRAAGRSGVGAVMGAKNLKAVAVRGDKEVVLHDARAFAEIVRKIIKRFRDSLKGGKHPLNLHGTAVTVMATQNFGVFPTRNFQQGTFDAWEEIHGESLTRKFLVRPKACFNCPIGCGRVTKVDEPGFQGTGEGPEYETVYAMGSNCGVSNLAAVTKANYICNEMGMDTISMGATIACAMELAERGFLPEADVGGPLRFGDARALVELTLKTASREGFGDLLARGSYRLAEHYGHPELAMVSKKQEFAGYDPRGAQGMGLAYATSPVGASHMRGDSAYIELLGVPMVLDPLSWEDKSELVKDWQDVFTVIDAAGLCVFFSVRNLVTPTRDIRPQGIMELLNAATGADYGLDELVRAGERIFNAERLFMIHAGLSCKDDSLPPRMTGEPLPDGPARGSVCRLPEMLRSYYQLRGWDENGIPTWTKLRELGLV</sequence>
<dbReference type="InterPro" id="IPR013985">
    <property type="entry name" value="Ald_Fedxn_OxRdtase_dom3"/>
</dbReference>
<dbReference type="Proteomes" id="UP000001784">
    <property type="component" value="Chromosome"/>
</dbReference>
<dbReference type="eggNOG" id="COG2414">
    <property type="taxonomic scope" value="Bacteria"/>
</dbReference>
<dbReference type="Pfam" id="PF01314">
    <property type="entry name" value="AFOR_C"/>
    <property type="match status" value="1"/>
</dbReference>
<proteinExistence type="inferred from homology"/>
<dbReference type="SUPFAM" id="SSF56228">
    <property type="entry name" value="Aldehyde ferredoxin oxidoreductase, N-terminal domain"/>
    <property type="match status" value="1"/>
</dbReference>
<evidence type="ECO:0000313" key="11">
    <source>
        <dbReference type="Proteomes" id="UP000001784"/>
    </source>
</evidence>
<dbReference type="InParanoid" id="A0LKL7"/>
<keyword evidence="3" id="KW-0004">4Fe-4S</keyword>
<gene>
    <name evidence="10" type="ordered locus">Sfum_2287</name>
</gene>
<keyword evidence="11" id="KW-1185">Reference proteome</keyword>
<evidence type="ECO:0000259" key="9">
    <source>
        <dbReference type="SMART" id="SM00790"/>
    </source>
</evidence>
<dbReference type="InterPro" id="IPR036021">
    <property type="entry name" value="Tungsten_al_ferr_oxy-like_C"/>
</dbReference>
<dbReference type="InterPro" id="IPR013983">
    <property type="entry name" value="Ald_Fedxn_OxRdtase_N"/>
</dbReference>
<comment type="similarity">
    <text evidence="2">Belongs to the AOR/FOR family.</text>
</comment>
<dbReference type="EC" id="1.2.7.5" evidence="10"/>
<dbReference type="PANTHER" id="PTHR30038:SF0">
    <property type="entry name" value="TUNGSTEN-CONTAINING ALDEHYDE FERREDOXIN OXIDOREDUCTASE"/>
    <property type="match status" value="1"/>
</dbReference>
<evidence type="ECO:0000313" key="10">
    <source>
        <dbReference type="EMBL" id="ABK17969.1"/>
    </source>
</evidence>
<dbReference type="GO" id="GO:0009055">
    <property type="term" value="F:electron transfer activity"/>
    <property type="evidence" value="ECO:0007669"/>
    <property type="project" value="InterPro"/>
</dbReference>
<evidence type="ECO:0000256" key="3">
    <source>
        <dbReference type="ARBA" id="ARBA00022485"/>
    </source>
</evidence>
<evidence type="ECO:0000256" key="5">
    <source>
        <dbReference type="ARBA" id="ARBA00023002"/>
    </source>
</evidence>
<dbReference type="SMART" id="SM00790">
    <property type="entry name" value="AFOR_N"/>
    <property type="match status" value="1"/>
</dbReference>
<dbReference type="GO" id="GO:0033726">
    <property type="term" value="F:aldehyde ferredoxin oxidoreductase activity"/>
    <property type="evidence" value="ECO:0007669"/>
    <property type="project" value="UniProtKB-EC"/>
</dbReference>
<dbReference type="PANTHER" id="PTHR30038">
    <property type="entry name" value="ALDEHYDE FERREDOXIN OXIDOREDUCTASE"/>
    <property type="match status" value="1"/>
</dbReference>
<dbReference type="GO" id="GO:0046872">
    <property type="term" value="F:metal ion binding"/>
    <property type="evidence" value="ECO:0007669"/>
    <property type="project" value="UniProtKB-KW"/>
</dbReference>
<dbReference type="Pfam" id="PF02730">
    <property type="entry name" value="AFOR_N"/>
    <property type="match status" value="1"/>
</dbReference>
<dbReference type="InterPro" id="IPR001203">
    <property type="entry name" value="OxRdtase_Ald_Fedxn_C"/>
</dbReference>
<dbReference type="Gene3D" id="1.10.599.10">
    <property type="entry name" value="Aldehyde Ferredoxin Oxidoreductase Protein, subunit A, domain 3"/>
    <property type="match status" value="1"/>
</dbReference>
<dbReference type="RefSeq" id="WP_011699138.1">
    <property type="nucleotide sequence ID" value="NC_008554.1"/>
</dbReference>
<evidence type="ECO:0000256" key="7">
    <source>
        <dbReference type="ARBA" id="ARBA00023014"/>
    </source>
</evidence>
<dbReference type="AlphaFoldDB" id="A0LKL7"/>